<evidence type="ECO:0000256" key="1">
    <source>
        <dbReference type="SAM" id="MobiDB-lite"/>
    </source>
</evidence>
<organism evidence="2 3">
    <name type="scientific">Monilinia fructicola</name>
    <name type="common">Brown rot fungus</name>
    <name type="synonym">Ciboria fructicola</name>
    <dbReference type="NCBI Taxonomy" id="38448"/>
    <lineage>
        <taxon>Eukaryota</taxon>
        <taxon>Fungi</taxon>
        <taxon>Dikarya</taxon>
        <taxon>Ascomycota</taxon>
        <taxon>Pezizomycotina</taxon>
        <taxon>Leotiomycetes</taxon>
        <taxon>Helotiales</taxon>
        <taxon>Sclerotiniaceae</taxon>
        <taxon>Monilinia</taxon>
    </lineage>
</organism>
<dbReference type="EMBL" id="VICG01000006">
    <property type="protein sequence ID" value="KAA8571283.1"/>
    <property type="molecule type" value="Genomic_DNA"/>
</dbReference>
<sequence length="77" mass="8861">MDEEEDDDDDDDDDDDAEDETIEEKTRKKQSEAKRKEKKGIEYPRMFFLLMDSEMVAGKLGSWDAGMRGRGDAGTHE</sequence>
<evidence type="ECO:0000313" key="3">
    <source>
        <dbReference type="Proteomes" id="UP000322873"/>
    </source>
</evidence>
<evidence type="ECO:0000313" key="2">
    <source>
        <dbReference type="EMBL" id="KAA8571283.1"/>
    </source>
</evidence>
<feature type="region of interest" description="Disordered" evidence="1">
    <location>
        <begin position="1"/>
        <end position="38"/>
    </location>
</feature>
<feature type="compositionally biased region" description="Acidic residues" evidence="1">
    <location>
        <begin position="1"/>
        <end position="22"/>
    </location>
</feature>
<reference evidence="2 3" key="1">
    <citation type="submission" date="2019-06" db="EMBL/GenBank/DDBJ databases">
        <title>Genome Sequence of the Brown Rot Fungal Pathogen Monilinia fructicola.</title>
        <authorList>
            <person name="De Miccolis Angelini R.M."/>
            <person name="Landi L."/>
            <person name="Abate D."/>
            <person name="Pollastro S."/>
            <person name="Romanazzi G."/>
            <person name="Faretra F."/>
        </authorList>
    </citation>
    <scope>NUCLEOTIDE SEQUENCE [LARGE SCALE GENOMIC DNA]</scope>
    <source>
        <strain evidence="2 3">Mfrc123</strain>
    </source>
</reference>
<dbReference type="Proteomes" id="UP000322873">
    <property type="component" value="Unassembled WGS sequence"/>
</dbReference>
<name>A0A5M9JSA1_MONFR</name>
<protein>
    <submittedName>
        <fullName evidence="2">Uncharacterized protein</fullName>
    </submittedName>
</protein>
<gene>
    <name evidence="2" type="ORF">EYC84_000608</name>
</gene>
<comment type="caution">
    <text evidence="2">The sequence shown here is derived from an EMBL/GenBank/DDBJ whole genome shotgun (WGS) entry which is preliminary data.</text>
</comment>
<dbReference type="AlphaFoldDB" id="A0A5M9JSA1"/>
<accession>A0A5M9JSA1</accession>
<feature type="compositionally biased region" description="Basic and acidic residues" evidence="1">
    <location>
        <begin position="23"/>
        <end position="38"/>
    </location>
</feature>
<proteinExistence type="predicted"/>
<keyword evidence="3" id="KW-1185">Reference proteome</keyword>